<protein>
    <submittedName>
        <fullName evidence="2">Phosphatidylinositol transfer protein</fullName>
    </submittedName>
</protein>
<dbReference type="AlphaFoldDB" id="R0MKZ6"/>
<name>R0MKZ6_NOSB1</name>
<dbReference type="InterPro" id="IPR001666">
    <property type="entry name" value="PI_transfer"/>
</dbReference>
<evidence type="ECO:0000259" key="1">
    <source>
        <dbReference type="Pfam" id="PF02121"/>
    </source>
</evidence>
<dbReference type="STRING" id="578461.R0MKZ6"/>
<dbReference type="InterPro" id="IPR055261">
    <property type="entry name" value="PI_transfer_N"/>
</dbReference>
<dbReference type="SUPFAM" id="SSF55961">
    <property type="entry name" value="Bet v1-like"/>
    <property type="match status" value="1"/>
</dbReference>
<evidence type="ECO:0000313" key="3">
    <source>
        <dbReference type="Proteomes" id="UP000016927"/>
    </source>
</evidence>
<dbReference type="PANTHER" id="PTHR10658:SF11">
    <property type="entry name" value="VIBRATOR, ISOFORM B"/>
    <property type="match status" value="1"/>
</dbReference>
<dbReference type="InterPro" id="IPR023393">
    <property type="entry name" value="START-like_dom_sf"/>
</dbReference>
<dbReference type="Pfam" id="PF02121">
    <property type="entry name" value="IP_trans"/>
    <property type="match status" value="2"/>
</dbReference>
<keyword evidence="3" id="KW-1185">Reference proteome</keyword>
<dbReference type="HOGENOM" id="CLU_046509_0_0_1"/>
<dbReference type="OrthoDB" id="18453at2759"/>
<dbReference type="PANTHER" id="PTHR10658">
    <property type="entry name" value="PHOSPHATIDYLINOSITOL TRANSFER PROTEIN"/>
    <property type="match status" value="1"/>
</dbReference>
<dbReference type="Proteomes" id="UP000016927">
    <property type="component" value="Unassembled WGS sequence"/>
</dbReference>
<dbReference type="GO" id="GO:0005548">
    <property type="term" value="F:phospholipid transporter activity"/>
    <property type="evidence" value="ECO:0007669"/>
    <property type="project" value="InterPro"/>
</dbReference>
<reference evidence="2 3" key="1">
    <citation type="journal article" date="2013" name="BMC Genomics">
        <title>Comparative genomics of parasitic silkworm microsporidia reveal an association between genome expansion and host adaptation.</title>
        <authorList>
            <person name="Pan G."/>
            <person name="Xu J."/>
            <person name="Li T."/>
            <person name="Xia Q."/>
            <person name="Liu S.L."/>
            <person name="Zhang G."/>
            <person name="Li S."/>
            <person name="Li C."/>
            <person name="Liu H."/>
            <person name="Yang L."/>
            <person name="Liu T."/>
            <person name="Zhang X."/>
            <person name="Wu Z."/>
            <person name="Fan W."/>
            <person name="Dang X."/>
            <person name="Xiang H."/>
            <person name="Tao M."/>
            <person name="Li Y."/>
            <person name="Hu J."/>
            <person name="Li Z."/>
            <person name="Lin L."/>
            <person name="Luo J."/>
            <person name="Geng L."/>
            <person name="Wang L."/>
            <person name="Long M."/>
            <person name="Wan Y."/>
            <person name="He N."/>
            <person name="Zhang Z."/>
            <person name="Lu C."/>
            <person name="Keeling P.J."/>
            <person name="Wang J."/>
            <person name="Xiang Z."/>
            <person name="Zhou Z."/>
        </authorList>
    </citation>
    <scope>NUCLEOTIDE SEQUENCE [LARGE SCALE GENOMIC DNA]</scope>
    <source>
        <strain evidence="3">CQ1 / CVCC 102059</strain>
    </source>
</reference>
<feature type="domain" description="Phosphatidylinositol transfer protein N-terminal" evidence="1">
    <location>
        <begin position="6"/>
        <end position="132"/>
    </location>
</feature>
<dbReference type="EMBL" id="KB908980">
    <property type="protein sequence ID" value="EOB13468.1"/>
    <property type="molecule type" value="Genomic_DNA"/>
</dbReference>
<evidence type="ECO:0000313" key="2">
    <source>
        <dbReference type="EMBL" id="EOB13468.1"/>
    </source>
</evidence>
<dbReference type="Gene3D" id="3.30.530.20">
    <property type="match status" value="2"/>
</dbReference>
<dbReference type="OMA" id="WIAHEIS"/>
<feature type="domain" description="Phosphatidylinositol transfer protein N-terminal" evidence="1">
    <location>
        <begin position="147"/>
        <end position="205"/>
    </location>
</feature>
<proteinExistence type="predicted"/>
<sequence>MTRVDKVYGFILPISSEEYARGNKYGSILQAREDKRTGTRIELVEYTEEHHEHLGKVKKTVKNLHLHRRIPGIIRKVIPDNACIIKETSYSSIDKIRTHYHNTHFSKTTFNLTINTITVDGEVRNNPFEYEELEYHDLTHKPRLQTSICYKHVSVEVNKYMLGWIAYEIDKSIKTLLVKHHQNIVIKKGEWMEMTMKELEEMERESFSSES</sequence>
<accession>R0MKZ6</accession>
<organism evidence="2 3">
    <name type="scientific">Nosema bombycis (strain CQ1 / CVCC 102059)</name>
    <name type="common">Microsporidian parasite</name>
    <name type="synonym">Pebrine of silkworm</name>
    <dbReference type="NCBI Taxonomy" id="578461"/>
    <lineage>
        <taxon>Eukaryota</taxon>
        <taxon>Fungi</taxon>
        <taxon>Fungi incertae sedis</taxon>
        <taxon>Microsporidia</taxon>
        <taxon>Nosematidae</taxon>
        <taxon>Nosema</taxon>
    </lineage>
</organism>
<gene>
    <name evidence="2" type="ORF">NBO_72g0003</name>
</gene>
<dbReference type="VEuPathDB" id="MicrosporidiaDB:NBO_72g0003"/>